<feature type="transmembrane region" description="Helical" evidence="1">
    <location>
        <begin position="116"/>
        <end position="134"/>
    </location>
</feature>
<dbReference type="RefSeq" id="WP_114593035.1">
    <property type="nucleotide sequence ID" value="NZ_CP031165.1"/>
</dbReference>
<name>A0A346Y2N5_9ACTN</name>
<protein>
    <submittedName>
        <fullName evidence="4">Diguanylate cyclase/phosphodiesterase (GGDEF &amp; EAL domains) with PAS/PAC sensor(S)</fullName>
    </submittedName>
</protein>
<dbReference type="Proteomes" id="UP000264006">
    <property type="component" value="Chromosome"/>
</dbReference>
<dbReference type="Pfam" id="PF00563">
    <property type="entry name" value="EAL"/>
    <property type="match status" value="1"/>
</dbReference>
<evidence type="ECO:0000256" key="1">
    <source>
        <dbReference type="SAM" id="Phobius"/>
    </source>
</evidence>
<dbReference type="InterPro" id="IPR001633">
    <property type="entry name" value="EAL_dom"/>
</dbReference>
<organism evidence="4 5">
    <name type="scientific">Euzebya pacifica</name>
    <dbReference type="NCBI Taxonomy" id="1608957"/>
    <lineage>
        <taxon>Bacteria</taxon>
        <taxon>Bacillati</taxon>
        <taxon>Actinomycetota</taxon>
        <taxon>Nitriliruptoria</taxon>
        <taxon>Euzebyales</taxon>
    </lineage>
</organism>
<dbReference type="InterPro" id="IPR029787">
    <property type="entry name" value="Nucleotide_cyclase"/>
</dbReference>
<dbReference type="Pfam" id="PF00990">
    <property type="entry name" value="GGDEF"/>
    <property type="match status" value="1"/>
</dbReference>
<evidence type="ECO:0000313" key="4">
    <source>
        <dbReference type="EMBL" id="AXV08732.1"/>
    </source>
</evidence>
<dbReference type="SUPFAM" id="SSF55073">
    <property type="entry name" value="Nucleotide cyclase"/>
    <property type="match status" value="1"/>
</dbReference>
<feature type="transmembrane region" description="Helical" evidence="1">
    <location>
        <begin position="154"/>
        <end position="173"/>
    </location>
</feature>
<dbReference type="NCBIfam" id="TIGR00254">
    <property type="entry name" value="GGDEF"/>
    <property type="match status" value="1"/>
</dbReference>
<evidence type="ECO:0000259" key="3">
    <source>
        <dbReference type="PROSITE" id="PS50887"/>
    </source>
</evidence>
<feature type="transmembrane region" description="Helical" evidence="1">
    <location>
        <begin position="79"/>
        <end position="104"/>
    </location>
</feature>
<dbReference type="PROSITE" id="PS50887">
    <property type="entry name" value="GGDEF"/>
    <property type="match status" value="1"/>
</dbReference>
<dbReference type="InterPro" id="IPR035919">
    <property type="entry name" value="EAL_sf"/>
</dbReference>
<dbReference type="EMBL" id="CP031165">
    <property type="protein sequence ID" value="AXV08732.1"/>
    <property type="molecule type" value="Genomic_DNA"/>
</dbReference>
<dbReference type="AlphaFoldDB" id="A0A346Y2N5"/>
<dbReference type="SMART" id="SM00267">
    <property type="entry name" value="GGDEF"/>
    <property type="match status" value="1"/>
</dbReference>
<dbReference type="PANTHER" id="PTHR33121">
    <property type="entry name" value="CYCLIC DI-GMP PHOSPHODIESTERASE PDEF"/>
    <property type="match status" value="1"/>
</dbReference>
<dbReference type="SMART" id="SM00052">
    <property type="entry name" value="EAL"/>
    <property type="match status" value="1"/>
</dbReference>
<proteinExistence type="predicted"/>
<accession>A0A346Y2N5</accession>
<sequence>MLSGQAAVPRWRWQYRTLVTLVALTGAVLSARSVLVDTSSGFGDPSWLAVLFIVLVVVGEIRPVRWLRRDGTTFITPSWAFVTALLFTTEGTLVVAATMATSLVADVVRRRSPVRMVFHAGMRATAVAAGLGVLELLGHRATLSDGAPLTSSWALSAMAGLLVIHVCAALLLAGAKALGDGTTLRRILRRDAVVGFSTDGLLLPLGPVLAVLGRASPALLVPLLVTWSLVIRSGEIAAARQHEATHDPLTGLPNRRLFLERLREAVASRGAHSTGVLGVMIVDLDDFKEINDNLGHDVGDAVLIELGTRLRDETGPQAMVARLGGDEFALMASSSDPEGILELGQLVHDALGRPVGSNGFPLTISGSVGIAMTDPGQLPPPASKLMRRADVAMYSAKAAGTGVRVFGNDVDRDDAPGRLSLVSQLGSAIEAGELTVHYQPITDVRRGMTDRLEALVRWEHPTLGRIGPSDFVPMAEQTDLIGPLTARVIDEALRDCAGWIRDGHDVGVAINVSARVLHDLRFPVVLADAARLAQLPPSAITLEITENSVLREPGRAARVLAELRALGVRVSVDDFGTGFSSLSSLRDLPLDELKIDRRFVGAILEDTDDEIIVRTVVALASQMGLSTVAEGAETSAIADRLLELGCDVLQGFHLARPMPALAVGEWLTNRPRVVVLDPAPVGLSPSDRPGGRP</sequence>
<dbReference type="KEGG" id="euz:DVS28_a4064"/>
<dbReference type="InterPro" id="IPR050706">
    <property type="entry name" value="Cyclic-di-GMP_PDE-like"/>
</dbReference>
<keyword evidence="1" id="KW-0812">Transmembrane</keyword>
<keyword evidence="1" id="KW-0472">Membrane</keyword>
<dbReference type="CDD" id="cd01949">
    <property type="entry name" value="GGDEF"/>
    <property type="match status" value="1"/>
</dbReference>
<dbReference type="Gene3D" id="3.20.20.450">
    <property type="entry name" value="EAL domain"/>
    <property type="match status" value="1"/>
</dbReference>
<evidence type="ECO:0000259" key="2">
    <source>
        <dbReference type="PROSITE" id="PS50883"/>
    </source>
</evidence>
<keyword evidence="1" id="KW-1133">Transmembrane helix</keyword>
<dbReference type="PANTHER" id="PTHR33121:SF70">
    <property type="entry name" value="SIGNALING PROTEIN YKOW"/>
    <property type="match status" value="1"/>
</dbReference>
<reference evidence="4 5" key="1">
    <citation type="submission" date="2018-09" db="EMBL/GenBank/DDBJ databases">
        <title>Complete genome sequence of Euzebya sp. DY32-46 isolated from seawater of Pacific Ocean.</title>
        <authorList>
            <person name="Xu L."/>
            <person name="Wu Y.-H."/>
            <person name="Xu X.-W."/>
        </authorList>
    </citation>
    <scope>NUCLEOTIDE SEQUENCE [LARGE SCALE GENOMIC DNA]</scope>
    <source>
        <strain evidence="4 5">DY32-46</strain>
    </source>
</reference>
<gene>
    <name evidence="4" type="ORF">DVS28_a4064</name>
</gene>
<evidence type="ECO:0000313" key="5">
    <source>
        <dbReference type="Proteomes" id="UP000264006"/>
    </source>
</evidence>
<feature type="transmembrane region" description="Helical" evidence="1">
    <location>
        <begin position="15"/>
        <end position="35"/>
    </location>
</feature>
<dbReference type="InterPro" id="IPR000160">
    <property type="entry name" value="GGDEF_dom"/>
</dbReference>
<dbReference type="CDD" id="cd01948">
    <property type="entry name" value="EAL"/>
    <property type="match status" value="1"/>
</dbReference>
<feature type="domain" description="GGDEF" evidence="3">
    <location>
        <begin position="275"/>
        <end position="409"/>
    </location>
</feature>
<feature type="transmembrane region" description="Helical" evidence="1">
    <location>
        <begin position="47"/>
        <end position="67"/>
    </location>
</feature>
<dbReference type="InterPro" id="IPR043128">
    <property type="entry name" value="Rev_trsase/Diguanyl_cyclase"/>
</dbReference>
<dbReference type="PROSITE" id="PS50883">
    <property type="entry name" value="EAL"/>
    <property type="match status" value="1"/>
</dbReference>
<dbReference type="OrthoDB" id="23692at2"/>
<dbReference type="SUPFAM" id="SSF141868">
    <property type="entry name" value="EAL domain-like"/>
    <property type="match status" value="1"/>
</dbReference>
<dbReference type="GO" id="GO:0071111">
    <property type="term" value="F:cyclic-guanylate-specific phosphodiesterase activity"/>
    <property type="evidence" value="ECO:0007669"/>
    <property type="project" value="InterPro"/>
</dbReference>
<dbReference type="Gene3D" id="3.30.70.270">
    <property type="match status" value="1"/>
</dbReference>
<feature type="domain" description="EAL" evidence="2">
    <location>
        <begin position="418"/>
        <end position="671"/>
    </location>
</feature>
<keyword evidence="5" id="KW-1185">Reference proteome</keyword>